<gene>
    <name evidence="2" type="ORF">JG29_09250</name>
</gene>
<reference evidence="2 3" key="1">
    <citation type="submission" date="2014-12" db="EMBL/GenBank/DDBJ databases">
        <title>Comparative genomics of the lactic acid bacteria isolated from the honey bee gut.</title>
        <authorList>
            <person name="Ellegaard K.M."/>
            <person name="Tamarit D."/>
            <person name="Javelind E."/>
            <person name="Olofsson T."/>
            <person name="Andersson S.G."/>
            <person name="Vasquez A."/>
        </authorList>
    </citation>
    <scope>NUCLEOTIDE SEQUENCE [LARGE SCALE GENOMIC DNA]</scope>
    <source>
        <strain evidence="2 3">Hon2</strain>
    </source>
</reference>
<dbReference type="OrthoDB" id="3231851at2"/>
<keyword evidence="1" id="KW-0812">Transmembrane</keyword>
<evidence type="ECO:0000313" key="2">
    <source>
        <dbReference type="EMBL" id="KJY48524.1"/>
    </source>
</evidence>
<evidence type="ECO:0000313" key="3">
    <source>
        <dbReference type="Proteomes" id="UP000033695"/>
    </source>
</evidence>
<organism evidence="2 3">
    <name type="scientific">Bombilactobacillus mellis</name>
    <dbReference type="NCBI Taxonomy" id="1218508"/>
    <lineage>
        <taxon>Bacteria</taxon>
        <taxon>Bacillati</taxon>
        <taxon>Bacillota</taxon>
        <taxon>Bacilli</taxon>
        <taxon>Lactobacillales</taxon>
        <taxon>Lactobacillaceae</taxon>
        <taxon>Bombilactobacillus</taxon>
    </lineage>
</organism>
<keyword evidence="3" id="KW-1185">Reference proteome</keyword>
<dbReference type="Proteomes" id="UP000033695">
    <property type="component" value="Unassembled WGS sequence"/>
</dbReference>
<name>A0A0F4KRA4_9LACO</name>
<sequence>MELVEYRNLFDKFDLYSEQSVKVSPWYWLLPPLKLYLEKYRALKILKKFVDNEQEYRTLMSFSDKATAWYFVSVGGWFKTLSSIYEVLENNHVPYFGWSFIILALIATVSGFFSATYRLSQRRQHKILKKFQQY</sequence>
<dbReference type="RefSeq" id="WP_156961627.1">
    <property type="nucleotide sequence ID" value="NZ_JAAEDY010000001.1"/>
</dbReference>
<protein>
    <submittedName>
        <fullName evidence="2">Uncharacterized protein</fullName>
    </submittedName>
</protein>
<evidence type="ECO:0000256" key="1">
    <source>
        <dbReference type="SAM" id="Phobius"/>
    </source>
</evidence>
<keyword evidence="1" id="KW-0472">Membrane</keyword>
<keyword evidence="1" id="KW-1133">Transmembrane helix</keyword>
<feature type="transmembrane region" description="Helical" evidence="1">
    <location>
        <begin position="97"/>
        <end position="120"/>
    </location>
</feature>
<dbReference type="EMBL" id="JXBZ01000008">
    <property type="protein sequence ID" value="KJY48524.1"/>
    <property type="molecule type" value="Genomic_DNA"/>
</dbReference>
<comment type="caution">
    <text evidence="2">The sequence shown here is derived from an EMBL/GenBank/DDBJ whole genome shotgun (WGS) entry which is preliminary data.</text>
</comment>
<dbReference type="HOGENOM" id="CLU_132636_0_0_9"/>
<proteinExistence type="predicted"/>
<dbReference type="AlphaFoldDB" id="A0A0F4KRA4"/>
<dbReference type="PATRIC" id="fig|1218508.4.peg.910"/>
<feature type="transmembrane region" description="Helical" evidence="1">
    <location>
        <begin position="67"/>
        <end position="85"/>
    </location>
</feature>
<accession>A0A0F4KRA4</accession>